<dbReference type="AlphaFoldDB" id="A0A0H5Q4E0"/>
<feature type="compositionally biased region" description="Basic residues" evidence="2">
    <location>
        <begin position="349"/>
        <end position="358"/>
    </location>
</feature>
<dbReference type="InterPro" id="IPR005053">
    <property type="entry name" value="MobA_MobL"/>
</dbReference>
<feature type="domain" description="MobA/MobL protein" evidence="3">
    <location>
        <begin position="22"/>
        <end position="208"/>
    </location>
</feature>
<evidence type="ECO:0000313" key="4">
    <source>
        <dbReference type="EMBL" id="CRY96896.1"/>
    </source>
</evidence>
<dbReference type="EMBL" id="LN853889">
    <property type="protein sequence ID" value="CRY96896.1"/>
    <property type="molecule type" value="Genomic_DNA"/>
</dbReference>
<keyword evidence="1" id="KW-0184">Conjugation</keyword>
<feature type="compositionally biased region" description="Basic and acidic residues" evidence="2">
    <location>
        <begin position="299"/>
        <end position="309"/>
    </location>
</feature>
<dbReference type="Gene3D" id="3.30.930.30">
    <property type="match status" value="1"/>
</dbReference>
<keyword evidence="4" id="KW-0614">Plasmid</keyword>
<organism evidence="4">
    <name type="scientific">uncultured prokaryote</name>
    <dbReference type="NCBI Taxonomy" id="198431"/>
    <lineage>
        <taxon>unclassified sequences</taxon>
        <taxon>environmental samples</taxon>
    </lineage>
</organism>
<feature type="compositionally biased region" description="Polar residues" evidence="2">
    <location>
        <begin position="317"/>
        <end position="329"/>
    </location>
</feature>
<evidence type="ECO:0000259" key="3">
    <source>
        <dbReference type="Pfam" id="PF03389"/>
    </source>
</evidence>
<reference evidence="4" key="2">
    <citation type="submission" date="2015-07" db="EMBL/GenBank/DDBJ databases">
        <title>Plasmids, circular viruses and viroids from rat gut.</title>
        <authorList>
            <person name="Jorgensen T.J."/>
            <person name="Hansen M.A."/>
            <person name="Xu Z."/>
            <person name="Tabak M.A."/>
            <person name="Sorensen S.J."/>
            <person name="Hansen L.H."/>
        </authorList>
    </citation>
    <scope>NUCLEOTIDE SEQUENCE</scope>
    <source>
        <plasmid evidence="4">pRGFK1323</plasmid>
    </source>
</reference>
<name>A0A0H5Q4E0_9ZZZZ</name>
<accession>A0A0H5Q4E0</accession>
<sequence length="358" mass="39188">MIGMTHAAAHHSVKVFSRAKGQSATAAAAYRLGVVIVDERTGTTHDYATKKRGVEYTANVGWSDDDPGGLWNAAEASEKRKNSAVARETTVALPAELDPAERARLARGYALWLRDQYGVAASVAIHKPDRKGDKRNYHAHILYTTRTVDESGAFGAKTRVLDAKETGGAEVERMRTEWAKRCNKMLEKKGVKERVDPRSYKRRAAEDGGPVLPSVPHFGKDATALIRKRTEMAERLGRPRMGKTGMLDVERDAEDIRLQQTVLKAAHQAVITAGRDATEAEWAADYAAQPAPVPAGPTHDPERRAEGIRKALAAPDTTETPQDAVQQATGRPEVEEWIDDPDPAQPPRGRGKGRVRGR</sequence>
<dbReference type="Pfam" id="PF03389">
    <property type="entry name" value="MobA_MobL"/>
    <property type="match status" value="1"/>
</dbReference>
<protein>
    <recommendedName>
        <fullName evidence="3">MobA/MobL protein domain-containing protein</fullName>
    </recommendedName>
</protein>
<geneLocation type="plasmid" evidence="4">
    <name>pRGFK1323</name>
</geneLocation>
<proteinExistence type="predicted"/>
<feature type="region of interest" description="Disordered" evidence="2">
    <location>
        <begin position="289"/>
        <end position="358"/>
    </location>
</feature>
<reference evidence="4" key="1">
    <citation type="submission" date="2015-06" db="EMBL/GenBank/DDBJ databases">
        <authorList>
            <person name="Joergensen T."/>
        </authorList>
    </citation>
    <scope>NUCLEOTIDE SEQUENCE</scope>
    <source>
        <plasmid evidence="4">pRGFK1323</plasmid>
    </source>
</reference>
<evidence type="ECO:0000256" key="1">
    <source>
        <dbReference type="ARBA" id="ARBA00022971"/>
    </source>
</evidence>
<evidence type="ECO:0000256" key="2">
    <source>
        <dbReference type="SAM" id="MobiDB-lite"/>
    </source>
</evidence>